<reference evidence="1 2" key="2">
    <citation type="journal article" date="2014" name="Emerg. Microbes Infect.">
        <title>Potential impact on kidney infection: a whole-genome analysis of Leptospira santarosai serovar Shermani.</title>
        <authorList>
            <person name="Chou L.F."/>
            <person name="Chen T.W."/>
            <person name="Ko Y.C."/>
            <person name="Pan M.J."/>
            <person name="Tian Y.C."/>
            <person name="Chiu C.H."/>
            <person name="Tang P."/>
            <person name="Hung C.C."/>
            <person name="Yang C.W."/>
        </authorList>
    </citation>
    <scope>NUCLEOTIDE SEQUENCE</scope>
    <source>
        <strain evidence="1 2">LT 821</strain>
    </source>
</reference>
<reference evidence="1 2" key="1">
    <citation type="journal article" date="2012" name="Gene">
        <title>Sequence of Leptospira santarosai serovar Shermani genome and prediction of virulence-associated genes.</title>
        <authorList>
            <person name="Chou L.F."/>
            <person name="Chen Y.T."/>
            <person name="Lu C.W."/>
            <person name="Ko Y.C."/>
            <person name="Tang C.Y."/>
            <person name="Pan M.J."/>
            <person name="Tian Y.C."/>
            <person name="Chiu C.H."/>
            <person name="Hung C.C."/>
            <person name="Yang C.W."/>
        </authorList>
    </citation>
    <scope>NUCLEOTIDE SEQUENCE [LARGE SCALE GENOMIC DNA]</scope>
    <source>
        <strain evidence="1">LT 821</strain>
    </source>
</reference>
<evidence type="ECO:0000313" key="2">
    <source>
        <dbReference type="Proteomes" id="UP000035800"/>
    </source>
</evidence>
<dbReference type="STRING" id="758847.LSS_15086"/>
<evidence type="ECO:0000313" key="1">
    <source>
        <dbReference type="EMBL" id="EKT85951.1"/>
    </source>
</evidence>
<proteinExistence type="predicted"/>
<dbReference type="EMBL" id="CP006694">
    <property type="protein sequence ID" value="EKT85951.1"/>
    <property type="molecule type" value="Genomic_DNA"/>
</dbReference>
<dbReference type="AlphaFoldDB" id="K8XYM1"/>
<dbReference type="PATRIC" id="fig|758847.3.peg.3156"/>
<organism evidence="1 2">
    <name type="scientific">Leptospira santarosai serovar Shermani str. LT 821</name>
    <dbReference type="NCBI Taxonomy" id="758847"/>
    <lineage>
        <taxon>Bacteria</taxon>
        <taxon>Pseudomonadati</taxon>
        <taxon>Spirochaetota</taxon>
        <taxon>Spirochaetia</taxon>
        <taxon>Leptospirales</taxon>
        <taxon>Leptospiraceae</taxon>
        <taxon>Leptospira</taxon>
    </lineage>
</organism>
<protein>
    <submittedName>
        <fullName evidence="1">Uncharacterized protein</fullName>
    </submittedName>
</protein>
<name>K8XYM1_9LEPT</name>
<sequence>MTLFKRVSLLRTKILLAKRYDKNGNERTTFQIIMMLLTRYAFQEAFFRRDYRYIGMSTTARIALTRKYILTVERFDRKFKLRSPIRIMNRMLTRCALQDISIQDKELETEFSTWQNEEIIKENMELES</sequence>
<dbReference type="KEGG" id="lst:LSS_15086"/>
<dbReference type="Proteomes" id="UP000035800">
    <property type="component" value="Chromosome I"/>
</dbReference>
<gene>
    <name evidence="1" type="ORF">LSS_15086</name>
</gene>
<accession>K8XYM1</accession>